<dbReference type="Proteomes" id="UP000050535">
    <property type="component" value="Unassembled WGS sequence"/>
</dbReference>
<accession>A0A0P7FW64</accession>
<keyword evidence="2" id="KW-0677">Repeat</keyword>
<dbReference type="AlphaFoldDB" id="A0A0P7FW64"/>
<evidence type="ECO:0000256" key="1">
    <source>
        <dbReference type="ARBA" id="ARBA00022448"/>
    </source>
</evidence>
<name>A0A0P7FW64_9EURY</name>
<dbReference type="Gene3D" id="3.40.50.300">
    <property type="entry name" value="P-loop containing nucleotide triphosphate hydrolases"/>
    <property type="match status" value="1"/>
</dbReference>
<dbReference type="PROSITE" id="PS00211">
    <property type="entry name" value="ABC_TRANSPORTER_1"/>
    <property type="match status" value="1"/>
</dbReference>
<dbReference type="SUPFAM" id="SSF52540">
    <property type="entry name" value="P-loop containing nucleoside triphosphate hydrolases"/>
    <property type="match status" value="1"/>
</dbReference>
<dbReference type="STRING" id="699431.SY89_02120"/>
<keyword evidence="6" id="KW-1185">Reference proteome</keyword>
<dbReference type="GO" id="GO:0016887">
    <property type="term" value="F:ATP hydrolysis activity"/>
    <property type="evidence" value="ECO:0007669"/>
    <property type="project" value="InterPro"/>
</dbReference>
<keyword evidence="4 5" id="KW-0067">ATP-binding</keyword>
<dbReference type="InterPro" id="IPR027417">
    <property type="entry name" value="P-loop_NTPase"/>
</dbReference>
<evidence type="ECO:0000313" key="5">
    <source>
        <dbReference type="EMBL" id="KPN31376.1"/>
    </source>
</evidence>
<dbReference type="EMBL" id="LGUC01000001">
    <property type="protein sequence ID" value="KPN31376.1"/>
    <property type="molecule type" value="Genomic_DNA"/>
</dbReference>
<dbReference type="InterPro" id="IPR017871">
    <property type="entry name" value="ABC_transporter-like_CS"/>
</dbReference>
<evidence type="ECO:0000256" key="4">
    <source>
        <dbReference type="ARBA" id="ARBA00022840"/>
    </source>
</evidence>
<protein>
    <submittedName>
        <fullName evidence="5">Putative branched-chain amino acid transport ATP-binding protein LivG</fullName>
    </submittedName>
</protein>
<keyword evidence="3" id="KW-0547">Nucleotide-binding</keyword>
<sequence>MTDESRRQRIEDGMAYVPEDRQARGLVMSYDLTENGLLGSQRDPQFADAGRIRWDDAEAHAEEIVAEYDVRPADAGAEARSLSGGNQQKFIVGREFAREPEAVVASHPTRGVDVGSVEFIHDRLLDLREQGAAVLLVSSKLDEVRSLSDRLGVMHDGELIDVVDPAEVTEEQLGLLMAGERPPDVPRATVRAGGDV</sequence>
<comment type="caution">
    <text evidence="5">The sequence shown here is derived from an EMBL/GenBank/DDBJ whole genome shotgun (WGS) entry which is preliminary data.</text>
</comment>
<keyword evidence="1" id="KW-0813">Transport</keyword>
<reference evidence="6" key="1">
    <citation type="submission" date="2013-11" db="EMBL/GenBank/DDBJ databases">
        <authorList>
            <person name="Hoang H.T."/>
            <person name="Killian M.L."/>
            <person name="Madson D.M."/>
            <person name="Arruda P.H.E."/>
            <person name="Sun D."/>
            <person name="Schwartz K.J."/>
            <person name="Yoon K."/>
        </authorList>
    </citation>
    <scope>NUCLEOTIDE SEQUENCE [LARGE SCALE GENOMIC DNA]</scope>
    <source>
        <strain evidence="6">CDK2</strain>
    </source>
</reference>
<dbReference type="PANTHER" id="PTHR43790:SF9">
    <property type="entry name" value="GALACTOFURANOSE TRANSPORTER ATP-BINDING PROTEIN YTFR"/>
    <property type="match status" value="1"/>
</dbReference>
<dbReference type="PATRIC" id="fig|699431.3.peg.2172"/>
<dbReference type="PANTHER" id="PTHR43790">
    <property type="entry name" value="CARBOHYDRATE TRANSPORT ATP-BINDING PROTEIN MG119-RELATED"/>
    <property type="match status" value="1"/>
</dbReference>
<dbReference type="InterPro" id="IPR050107">
    <property type="entry name" value="ABC_carbohydrate_import_ATPase"/>
</dbReference>
<evidence type="ECO:0000256" key="3">
    <source>
        <dbReference type="ARBA" id="ARBA00022741"/>
    </source>
</evidence>
<organism evidence="5 6">
    <name type="scientific">Halolamina pelagica</name>
    <dbReference type="NCBI Taxonomy" id="699431"/>
    <lineage>
        <taxon>Archaea</taxon>
        <taxon>Methanobacteriati</taxon>
        <taxon>Methanobacteriota</taxon>
        <taxon>Stenosarchaea group</taxon>
        <taxon>Halobacteria</taxon>
        <taxon>Halobacteriales</taxon>
        <taxon>Haloferacaceae</taxon>
    </lineage>
</organism>
<evidence type="ECO:0000256" key="2">
    <source>
        <dbReference type="ARBA" id="ARBA00022737"/>
    </source>
</evidence>
<dbReference type="GO" id="GO:0005524">
    <property type="term" value="F:ATP binding"/>
    <property type="evidence" value="ECO:0007669"/>
    <property type="project" value="UniProtKB-KW"/>
</dbReference>
<proteinExistence type="predicted"/>
<evidence type="ECO:0000313" key="6">
    <source>
        <dbReference type="Proteomes" id="UP000050535"/>
    </source>
</evidence>
<gene>
    <name evidence="5" type="primary">livG_4</name>
    <name evidence="5" type="ORF">SY89_02120</name>
</gene>